<dbReference type="GO" id="GO:0015630">
    <property type="term" value="C:microtubule cytoskeleton"/>
    <property type="evidence" value="ECO:0007669"/>
    <property type="project" value="TreeGrafter"/>
</dbReference>
<keyword evidence="1" id="KW-1185">Reference proteome</keyword>
<dbReference type="STRING" id="121845.A0A3Q0JI24"/>
<dbReference type="GeneID" id="113471426"/>
<dbReference type="Gene3D" id="1.25.10.10">
    <property type="entry name" value="Leucine-rich Repeat Variant"/>
    <property type="match status" value="1"/>
</dbReference>
<dbReference type="InterPro" id="IPR011989">
    <property type="entry name" value="ARM-like"/>
</dbReference>
<dbReference type="AlphaFoldDB" id="A0A3Q0JI24"/>
<sequence length="114" mass="12459">MLDNNVLTYLADNLHNPDIKLMKATMLCLAEIAKHSLDFAEKVMSTRVLCKTILYTSHCDNSVKRSATVLLRELSKHSADLSRKIVQHGALAGLISIIANTSGLVRLPAVMTLG</sequence>
<dbReference type="RefSeq" id="XP_026686365.1">
    <property type="nucleotide sequence ID" value="XM_026830564.1"/>
</dbReference>
<dbReference type="InterPro" id="IPR016024">
    <property type="entry name" value="ARM-type_fold"/>
</dbReference>
<accession>A0A3Q0JI24</accession>
<dbReference type="PaxDb" id="121845-A0A3Q0JI24"/>
<dbReference type="GO" id="GO:0008017">
    <property type="term" value="F:microtubule binding"/>
    <property type="evidence" value="ECO:0007669"/>
    <property type="project" value="TreeGrafter"/>
</dbReference>
<dbReference type="Proteomes" id="UP000079169">
    <property type="component" value="Unplaced"/>
</dbReference>
<dbReference type="KEGG" id="dci:113471426"/>
<evidence type="ECO:0000313" key="2">
    <source>
        <dbReference type="RefSeq" id="XP_026686365.1"/>
    </source>
</evidence>
<gene>
    <name evidence="2" type="primary">LOC113471426</name>
</gene>
<name>A0A3Q0JI24_DIACI</name>
<proteinExistence type="predicted"/>
<dbReference type="GO" id="GO:0003341">
    <property type="term" value="P:cilium movement"/>
    <property type="evidence" value="ECO:0007669"/>
    <property type="project" value="TreeGrafter"/>
</dbReference>
<dbReference type="PANTHER" id="PTHR23314">
    <property type="entry name" value="SPERM-ASSOCIATED ANTIGEN 6 ARMADILLO REPEAT-CONTAINING"/>
    <property type="match status" value="1"/>
</dbReference>
<reference evidence="2" key="1">
    <citation type="submission" date="2025-08" db="UniProtKB">
        <authorList>
            <consortium name="RefSeq"/>
        </authorList>
    </citation>
    <scope>IDENTIFICATION</scope>
</reference>
<dbReference type="PANTHER" id="PTHR23314:SF0">
    <property type="entry name" value="SPERM-ASSOCIATED ANTIGEN 6"/>
    <property type="match status" value="1"/>
</dbReference>
<protein>
    <submittedName>
        <fullName evidence="2">Sperm-associated antigen 6-like</fullName>
    </submittedName>
</protein>
<evidence type="ECO:0000313" key="1">
    <source>
        <dbReference type="Proteomes" id="UP000079169"/>
    </source>
</evidence>
<dbReference type="SUPFAM" id="SSF48371">
    <property type="entry name" value="ARM repeat"/>
    <property type="match status" value="1"/>
</dbReference>
<organism evidence="1 2">
    <name type="scientific">Diaphorina citri</name>
    <name type="common">Asian citrus psyllid</name>
    <dbReference type="NCBI Taxonomy" id="121845"/>
    <lineage>
        <taxon>Eukaryota</taxon>
        <taxon>Metazoa</taxon>
        <taxon>Ecdysozoa</taxon>
        <taxon>Arthropoda</taxon>
        <taxon>Hexapoda</taxon>
        <taxon>Insecta</taxon>
        <taxon>Pterygota</taxon>
        <taxon>Neoptera</taxon>
        <taxon>Paraneoptera</taxon>
        <taxon>Hemiptera</taxon>
        <taxon>Sternorrhyncha</taxon>
        <taxon>Psylloidea</taxon>
        <taxon>Psyllidae</taxon>
        <taxon>Diaphorininae</taxon>
        <taxon>Diaphorina</taxon>
    </lineage>
</organism>